<accession>A0ABQ1FRB7</accession>
<keyword evidence="2" id="KW-1185">Reference proteome</keyword>
<evidence type="ECO:0000313" key="2">
    <source>
        <dbReference type="Proteomes" id="UP000620046"/>
    </source>
</evidence>
<name>A0ABQ1FRB7_9GAMM</name>
<protein>
    <submittedName>
        <fullName evidence="1">Uncharacterized protein</fullName>
    </submittedName>
</protein>
<sequence length="89" mass="9871">MPLILELPLLPVEEAEEELPLIALESALLVLPTLEMLLMKGLVENCWRRRTAGKAHLRIAARMKALPAARAGFLTAHRPSEPLEAKSRP</sequence>
<proteinExistence type="predicted"/>
<comment type="caution">
    <text evidence="1">The sequence shown here is derived from an EMBL/GenBank/DDBJ whole genome shotgun (WGS) entry which is preliminary data.</text>
</comment>
<dbReference type="EMBL" id="BMJA01000001">
    <property type="protein sequence ID" value="GGA27659.1"/>
    <property type="molecule type" value="Genomic_DNA"/>
</dbReference>
<reference evidence="2" key="1">
    <citation type="journal article" date="2019" name="Int. J. Syst. Evol. Microbiol.">
        <title>The Global Catalogue of Microorganisms (GCM) 10K type strain sequencing project: providing services to taxonomists for standard genome sequencing and annotation.</title>
        <authorList>
            <consortium name="The Broad Institute Genomics Platform"/>
            <consortium name="The Broad Institute Genome Sequencing Center for Infectious Disease"/>
            <person name="Wu L."/>
            <person name="Ma J."/>
        </authorList>
    </citation>
    <scope>NUCLEOTIDE SEQUENCE [LARGE SCALE GENOMIC DNA]</scope>
    <source>
        <strain evidence="2">CGMCC 1.15439</strain>
    </source>
</reference>
<organism evidence="1 2">
    <name type="scientific">Dyella nitratireducens</name>
    <dbReference type="NCBI Taxonomy" id="1849580"/>
    <lineage>
        <taxon>Bacteria</taxon>
        <taxon>Pseudomonadati</taxon>
        <taxon>Pseudomonadota</taxon>
        <taxon>Gammaproteobacteria</taxon>
        <taxon>Lysobacterales</taxon>
        <taxon>Rhodanobacteraceae</taxon>
        <taxon>Dyella</taxon>
    </lineage>
</organism>
<gene>
    <name evidence="1" type="ORF">GCM10010981_15510</name>
</gene>
<evidence type="ECO:0000313" key="1">
    <source>
        <dbReference type="EMBL" id="GGA27659.1"/>
    </source>
</evidence>
<dbReference type="Proteomes" id="UP000620046">
    <property type="component" value="Unassembled WGS sequence"/>
</dbReference>